<protein>
    <submittedName>
        <fullName evidence="2">Uncharacterized protein</fullName>
    </submittedName>
</protein>
<dbReference type="AlphaFoldDB" id="A0AA37NRA4"/>
<keyword evidence="1" id="KW-1133">Transmembrane helix</keyword>
<comment type="caution">
    <text evidence="2">The sequence shown here is derived from an EMBL/GenBank/DDBJ whole genome shotgun (WGS) entry which is preliminary data.</text>
</comment>
<evidence type="ECO:0000313" key="3">
    <source>
        <dbReference type="Proteomes" id="UP001055105"/>
    </source>
</evidence>
<keyword evidence="1" id="KW-0472">Membrane</keyword>
<dbReference type="EMBL" id="BQOL01000001">
    <property type="protein sequence ID" value="GKI18702.1"/>
    <property type="molecule type" value="Genomic_DNA"/>
</dbReference>
<organism evidence="2 3">
    <name type="scientific">Alistipes finegoldii</name>
    <dbReference type="NCBI Taxonomy" id="214856"/>
    <lineage>
        <taxon>Bacteria</taxon>
        <taxon>Pseudomonadati</taxon>
        <taxon>Bacteroidota</taxon>
        <taxon>Bacteroidia</taxon>
        <taxon>Bacteroidales</taxon>
        <taxon>Rikenellaceae</taxon>
        <taxon>Alistipes</taxon>
    </lineage>
</organism>
<dbReference type="RefSeq" id="WP_244076394.1">
    <property type="nucleotide sequence ID" value="NZ_AP025581.1"/>
</dbReference>
<accession>A0AA37NRA4</accession>
<evidence type="ECO:0000313" key="2">
    <source>
        <dbReference type="EMBL" id="GKI18702.1"/>
    </source>
</evidence>
<gene>
    <name evidence="2" type="ORF">CE91St16_16100</name>
</gene>
<dbReference type="Proteomes" id="UP001055105">
    <property type="component" value="Unassembled WGS sequence"/>
</dbReference>
<name>A0AA37NRA4_9BACT</name>
<dbReference type="SUPFAM" id="SSF51161">
    <property type="entry name" value="Trimeric LpxA-like enzymes"/>
    <property type="match status" value="1"/>
</dbReference>
<sequence>MKSPGPYLRGSVLPTVVVVSVLMLTGMLGLYALWKSETLLFARSCRLRQARADVESAYALYSLHPDREELAHPGGYRLYDSLSLSRVLVEVRPWGLYDAVTVATSDSLLCVCRLLGARPEAGNTLCYADGRSAVTLAGRTELRGVLSLPQNGLAYGRVGADFFRGREIPHMAVRRSAGTIPAPTGEAEARIGALFANAPQTLDDALPDSLLCPFLRDSMVFRLGDAEIGGCLLRGRIVLYGDELRIDSACRIGHLLICARKITVGSGARITAQLFARDTIVVEARAVLEYPSGIYAGQYAGIGDRAEVNGYAIVRDTVRRKKVTASYRQSRTARLRGLLWVDGVAQVQGVVSGCAVLRQAVYFSPQGYYKDMLYDVALLENPVTARPLWLASERRKEAACVQ</sequence>
<feature type="transmembrane region" description="Helical" evidence="1">
    <location>
        <begin position="12"/>
        <end position="34"/>
    </location>
</feature>
<evidence type="ECO:0000256" key="1">
    <source>
        <dbReference type="SAM" id="Phobius"/>
    </source>
</evidence>
<dbReference type="InterPro" id="IPR011004">
    <property type="entry name" value="Trimer_LpxA-like_sf"/>
</dbReference>
<reference evidence="2" key="1">
    <citation type="submission" date="2022-01" db="EMBL/GenBank/DDBJ databases">
        <title>Novel bile acid biosynthetic pathways are enriched in the microbiome of centenarians.</title>
        <authorList>
            <person name="Sato Y."/>
            <person name="Atarashi K."/>
            <person name="Plichta R.D."/>
            <person name="Arai Y."/>
            <person name="Sasajima S."/>
            <person name="Kearney M.S."/>
            <person name="Suda W."/>
            <person name="Takeshita K."/>
            <person name="Sasaki T."/>
            <person name="Okamoto S."/>
            <person name="Skelly N.A."/>
            <person name="Okamura Y."/>
            <person name="Vlamakis H."/>
            <person name="Li Y."/>
            <person name="Tanoue T."/>
            <person name="Takei H."/>
            <person name="Nittono H."/>
            <person name="Narushima S."/>
            <person name="Irie J."/>
            <person name="Itoh H."/>
            <person name="Moriya K."/>
            <person name="Sugiura Y."/>
            <person name="Suematsu M."/>
            <person name="Moritoki N."/>
            <person name="Shibata S."/>
            <person name="Littman R.D."/>
            <person name="Fischbach A.M."/>
            <person name="Uwamino Y."/>
            <person name="Inoue T."/>
            <person name="Honda A."/>
            <person name="Hattori M."/>
            <person name="Murai T."/>
            <person name="Xavier J.R."/>
            <person name="Hirose N."/>
            <person name="Honda K."/>
        </authorList>
    </citation>
    <scope>NUCLEOTIDE SEQUENCE</scope>
    <source>
        <strain evidence="2">CE91-St16</strain>
    </source>
</reference>
<keyword evidence="1" id="KW-0812">Transmembrane</keyword>
<proteinExistence type="predicted"/>